<protein>
    <recommendedName>
        <fullName evidence="7">D-lactate dehydrogenase (cytochrome)</fullName>
        <ecNumber evidence="7">1.1.2.4</ecNumber>
    </recommendedName>
</protein>
<dbReference type="EC" id="1.1.2.4" evidence="7"/>
<keyword evidence="6" id="KW-0560">Oxidoreductase</keyword>
<dbReference type="Gene3D" id="3.30.70.2740">
    <property type="match status" value="1"/>
</dbReference>
<dbReference type="GO" id="GO:0071949">
    <property type="term" value="F:FAD binding"/>
    <property type="evidence" value="ECO:0007669"/>
    <property type="project" value="InterPro"/>
</dbReference>
<evidence type="ECO:0000256" key="7">
    <source>
        <dbReference type="ARBA" id="ARBA00038897"/>
    </source>
</evidence>
<dbReference type="FunFam" id="3.30.465.10:FF:000016">
    <property type="entry name" value="probable D-lactate dehydrogenase, mitochondrial"/>
    <property type="match status" value="1"/>
</dbReference>
<proteinExistence type="inferred from homology"/>
<dbReference type="Pfam" id="PF01565">
    <property type="entry name" value="FAD_binding_4"/>
    <property type="match status" value="1"/>
</dbReference>
<dbReference type="PANTHER" id="PTHR11748:SF111">
    <property type="entry name" value="D-LACTATE DEHYDROGENASE, MITOCHONDRIAL-RELATED"/>
    <property type="match status" value="1"/>
</dbReference>
<dbReference type="Pfam" id="PF02913">
    <property type="entry name" value="FAD-oxidase_C"/>
    <property type="match status" value="1"/>
</dbReference>
<evidence type="ECO:0000256" key="5">
    <source>
        <dbReference type="ARBA" id="ARBA00022946"/>
    </source>
</evidence>
<keyword evidence="4" id="KW-0274">FAD</keyword>
<organism evidence="9 10">
    <name type="scientific">Salicibibacter cibarius</name>
    <dbReference type="NCBI Taxonomy" id="2743000"/>
    <lineage>
        <taxon>Bacteria</taxon>
        <taxon>Bacillati</taxon>
        <taxon>Bacillota</taxon>
        <taxon>Bacilli</taxon>
        <taxon>Bacillales</taxon>
        <taxon>Bacillaceae</taxon>
        <taxon>Salicibibacter</taxon>
    </lineage>
</organism>
<dbReference type="InterPro" id="IPR016169">
    <property type="entry name" value="FAD-bd_PCMH_sub2"/>
</dbReference>
<evidence type="ECO:0000256" key="1">
    <source>
        <dbReference type="ARBA" id="ARBA00001974"/>
    </source>
</evidence>
<dbReference type="SUPFAM" id="SSF56176">
    <property type="entry name" value="FAD-binding/transporter-associated domain-like"/>
    <property type="match status" value="1"/>
</dbReference>
<dbReference type="Gene3D" id="1.10.45.10">
    <property type="entry name" value="Vanillyl-alcohol Oxidase, Chain A, domain 4"/>
    <property type="match status" value="1"/>
</dbReference>
<dbReference type="InterPro" id="IPR016171">
    <property type="entry name" value="Vanillyl_alc_oxidase_C-sub2"/>
</dbReference>
<dbReference type="EMBL" id="CP054705">
    <property type="protein sequence ID" value="QQK78438.1"/>
    <property type="molecule type" value="Genomic_DNA"/>
</dbReference>
<evidence type="ECO:0000313" key="9">
    <source>
        <dbReference type="EMBL" id="QQK78438.1"/>
    </source>
</evidence>
<dbReference type="InterPro" id="IPR036318">
    <property type="entry name" value="FAD-bd_PCMH-like_sf"/>
</dbReference>
<comment type="cofactor">
    <cofactor evidence="1">
        <name>FAD</name>
        <dbReference type="ChEBI" id="CHEBI:57692"/>
    </cofactor>
</comment>
<dbReference type="FunFam" id="1.10.45.10:FF:000001">
    <property type="entry name" value="D-lactate dehydrogenase mitochondrial"/>
    <property type="match status" value="1"/>
</dbReference>
<dbReference type="GO" id="GO:1903457">
    <property type="term" value="P:lactate catabolic process"/>
    <property type="evidence" value="ECO:0007669"/>
    <property type="project" value="TreeGrafter"/>
</dbReference>
<dbReference type="GO" id="GO:0004458">
    <property type="term" value="F:D-lactate dehydrogenase (cytochrome) activity"/>
    <property type="evidence" value="ECO:0007669"/>
    <property type="project" value="UniProtKB-EC"/>
</dbReference>
<evidence type="ECO:0000256" key="2">
    <source>
        <dbReference type="ARBA" id="ARBA00008000"/>
    </source>
</evidence>
<evidence type="ECO:0000313" key="10">
    <source>
        <dbReference type="Proteomes" id="UP000595823"/>
    </source>
</evidence>
<dbReference type="InterPro" id="IPR004113">
    <property type="entry name" value="FAD-bd_oxidored_4_C"/>
</dbReference>
<keyword evidence="3" id="KW-0285">Flavoprotein</keyword>
<reference evidence="9 10" key="1">
    <citation type="submission" date="2020-06" db="EMBL/GenBank/DDBJ databases">
        <title>Genomic analysis of Salicibibacter sp. NKC5-3.</title>
        <authorList>
            <person name="Oh Y.J."/>
        </authorList>
    </citation>
    <scope>NUCLEOTIDE SEQUENCE [LARGE SCALE GENOMIC DNA]</scope>
    <source>
        <strain evidence="9 10">NKC5-3</strain>
    </source>
</reference>
<accession>A0A7T7CDW4</accession>
<comment type="similarity">
    <text evidence="2">Belongs to the FAD-binding oxidoreductase/transferase type 4 family.</text>
</comment>
<dbReference type="FunFam" id="3.30.70.2740:FF:000001">
    <property type="entry name" value="D-lactate dehydrogenase mitochondrial"/>
    <property type="match status" value="1"/>
</dbReference>
<gene>
    <name evidence="9" type="ORF">HUG15_20770</name>
</gene>
<dbReference type="KEGG" id="scia:HUG15_20770"/>
<sequence>MAELRKIISDAERVTNNETIIEQHSQDLTYHSPYPPEVVVYPKDKNEVHQVITFAYQHNVPIVPFGVGSSVEGHVIPIHGGISLDMTLMDKIVDIRPQEFSVKVQPGVTREQLNRKLKSYGLFFPVDPGANASIGGMVATNASGTNAVRYGTMNNQVLGLEVVLADGSLMKTGGISAKSSAGYHLTNLFIGSEGTLGVFTEIILKLYGIPEKTVSAKAVFSTVEQASETAVNIISAGLSIGRIELVDEHTITAVNAYRDTNFAEKPTLFLEFSGMEHWIEKDVALGKSLIEDFDCIDFVFESDPLKRTELWEARHQAVFAIQAKYPGQKPMSTDVCVPISVLPEAIENARKTISDNGIEGAIFGHVGDGNYHVVFMVDPQSQEEIERAEKINHDIVRFAIKNGGTCTGEHGIGIGKIDYLQEEQGSAYHLMKVIKHAIDSKNILNPGKIFN</sequence>
<evidence type="ECO:0000259" key="8">
    <source>
        <dbReference type="PROSITE" id="PS51387"/>
    </source>
</evidence>
<name>A0A7T7CDW4_9BACI</name>
<dbReference type="InterPro" id="IPR006094">
    <property type="entry name" value="Oxid_FAD_bind_N"/>
</dbReference>
<dbReference type="SUPFAM" id="SSF55103">
    <property type="entry name" value="FAD-linked oxidases, C-terminal domain"/>
    <property type="match status" value="1"/>
</dbReference>
<dbReference type="PANTHER" id="PTHR11748">
    <property type="entry name" value="D-LACTATE DEHYDROGENASE"/>
    <property type="match status" value="1"/>
</dbReference>
<dbReference type="InterPro" id="IPR016164">
    <property type="entry name" value="FAD-linked_Oxase-like_C"/>
</dbReference>
<keyword evidence="10" id="KW-1185">Reference proteome</keyword>
<dbReference type="PROSITE" id="PS51387">
    <property type="entry name" value="FAD_PCMH"/>
    <property type="match status" value="1"/>
</dbReference>
<evidence type="ECO:0000256" key="3">
    <source>
        <dbReference type="ARBA" id="ARBA00022630"/>
    </source>
</evidence>
<keyword evidence="5" id="KW-0809">Transit peptide</keyword>
<dbReference type="GO" id="GO:0008720">
    <property type="term" value="F:D-lactate dehydrogenase (NAD+) activity"/>
    <property type="evidence" value="ECO:0007669"/>
    <property type="project" value="TreeGrafter"/>
</dbReference>
<evidence type="ECO:0000256" key="6">
    <source>
        <dbReference type="ARBA" id="ARBA00023002"/>
    </source>
</evidence>
<dbReference type="Gene3D" id="3.30.465.10">
    <property type="match status" value="1"/>
</dbReference>
<dbReference type="InterPro" id="IPR016166">
    <property type="entry name" value="FAD-bd_PCMH"/>
</dbReference>
<dbReference type="AlphaFoldDB" id="A0A7T7CDW4"/>
<feature type="domain" description="FAD-binding PCMH-type" evidence="8">
    <location>
        <begin position="31"/>
        <end position="209"/>
    </location>
</feature>
<dbReference type="Proteomes" id="UP000595823">
    <property type="component" value="Chromosome"/>
</dbReference>
<evidence type="ECO:0000256" key="4">
    <source>
        <dbReference type="ARBA" id="ARBA00022827"/>
    </source>
</evidence>